<accession>A0A922MQX1</accession>
<feature type="region of interest" description="Disordered" evidence="1">
    <location>
        <begin position="25"/>
        <end position="56"/>
    </location>
</feature>
<feature type="compositionally biased region" description="Polar residues" evidence="1">
    <location>
        <begin position="80"/>
        <end position="91"/>
    </location>
</feature>
<feature type="compositionally biased region" description="Polar residues" evidence="1">
    <location>
        <begin position="117"/>
        <end position="126"/>
    </location>
</feature>
<evidence type="ECO:0000313" key="3">
    <source>
        <dbReference type="EMBL" id="KAH9641234.1"/>
    </source>
</evidence>
<evidence type="ECO:0000256" key="1">
    <source>
        <dbReference type="SAM" id="MobiDB-lite"/>
    </source>
</evidence>
<sequence length="138" mass="15950">MEPRCHLLQVLHQAEDLDYQHITSDQSKEAKSHWKKLRDSHREALRRRKTTTGQAAQNMKPWKYENLMEFLLPHRENNETFSNFSETTGKTKGNDTEKTSDKIITDTDVVESPPSPAETSTIQSGKKNSKQLEIIEIL</sequence>
<feature type="compositionally biased region" description="Basic residues" evidence="1">
    <location>
        <begin position="33"/>
        <end position="50"/>
    </location>
</feature>
<comment type="caution">
    <text evidence="3">The sequence shown here is derived from an EMBL/GenBank/DDBJ whole genome shotgun (WGS) entry which is preliminary data.</text>
</comment>
<dbReference type="Proteomes" id="UP000814243">
    <property type="component" value="Unassembled WGS sequence"/>
</dbReference>
<feature type="compositionally biased region" description="Basic and acidic residues" evidence="1">
    <location>
        <begin position="92"/>
        <end position="105"/>
    </location>
</feature>
<evidence type="ECO:0000313" key="4">
    <source>
        <dbReference type="Proteomes" id="UP000814243"/>
    </source>
</evidence>
<feature type="region of interest" description="Disordered" evidence="1">
    <location>
        <begin position="80"/>
        <end position="128"/>
    </location>
</feature>
<evidence type="ECO:0000259" key="2">
    <source>
        <dbReference type="Pfam" id="PF10545"/>
    </source>
</evidence>
<dbReference type="Pfam" id="PF10545">
    <property type="entry name" value="MADF_DNA_bdg"/>
    <property type="match status" value="1"/>
</dbReference>
<proteinExistence type="predicted"/>
<protein>
    <recommendedName>
        <fullName evidence="2">MADF domain-containing protein</fullName>
    </recommendedName>
</protein>
<organism evidence="3 4">
    <name type="scientific">Spodoptera exigua</name>
    <name type="common">Beet armyworm</name>
    <name type="synonym">Noctua fulgens</name>
    <dbReference type="NCBI Taxonomy" id="7107"/>
    <lineage>
        <taxon>Eukaryota</taxon>
        <taxon>Metazoa</taxon>
        <taxon>Ecdysozoa</taxon>
        <taxon>Arthropoda</taxon>
        <taxon>Hexapoda</taxon>
        <taxon>Insecta</taxon>
        <taxon>Pterygota</taxon>
        <taxon>Neoptera</taxon>
        <taxon>Endopterygota</taxon>
        <taxon>Lepidoptera</taxon>
        <taxon>Glossata</taxon>
        <taxon>Ditrysia</taxon>
        <taxon>Noctuoidea</taxon>
        <taxon>Noctuidae</taxon>
        <taxon>Amphipyrinae</taxon>
        <taxon>Spodoptera</taxon>
    </lineage>
</organism>
<reference evidence="3" key="1">
    <citation type="journal article" date="2021" name="G3 (Bethesda)">
        <title>Genome and transcriptome analysis of the beet armyworm Spodoptera exigua reveals targets for pest control. .</title>
        <authorList>
            <person name="Simon S."/>
            <person name="Breeschoten T."/>
            <person name="Jansen H.J."/>
            <person name="Dirks R.P."/>
            <person name="Schranz M.E."/>
            <person name="Ros V.I.D."/>
        </authorList>
    </citation>
    <scope>NUCLEOTIDE SEQUENCE</scope>
    <source>
        <strain evidence="3">TB_SE_WUR_2020</strain>
    </source>
</reference>
<feature type="domain" description="MADF" evidence="2">
    <location>
        <begin position="27"/>
        <end position="71"/>
    </location>
</feature>
<dbReference type="InterPro" id="IPR006578">
    <property type="entry name" value="MADF-dom"/>
</dbReference>
<gene>
    <name evidence="3" type="ORF">HF086_003221</name>
</gene>
<name>A0A922MQX1_SPOEX</name>
<dbReference type="EMBL" id="JACEFF010000249">
    <property type="protein sequence ID" value="KAH9641234.1"/>
    <property type="molecule type" value="Genomic_DNA"/>
</dbReference>
<dbReference type="AlphaFoldDB" id="A0A922MQX1"/>